<dbReference type="CDD" id="cd05256">
    <property type="entry name" value="UDP_AE_SDR_e"/>
    <property type="match status" value="1"/>
</dbReference>
<feature type="domain" description="NAD-dependent epimerase/dehydratase" evidence="2">
    <location>
        <begin position="7"/>
        <end position="242"/>
    </location>
</feature>
<dbReference type="Proteomes" id="UP000005233">
    <property type="component" value="Chromosome"/>
</dbReference>
<accession>H8I6R9</accession>
<dbReference type="HOGENOM" id="CLU_007383_1_7_2"/>
<dbReference type="OrthoDB" id="4907at2157"/>
<evidence type="ECO:0000259" key="2">
    <source>
        <dbReference type="Pfam" id="PF01370"/>
    </source>
</evidence>
<dbReference type="AlphaFoldDB" id="H8I6R9"/>
<dbReference type="SUPFAM" id="SSF51735">
    <property type="entry name" value="NAD(P)-binding Rossmann-fold domains"/>
    <property type="match status" value="1"/>
</dbReference>
<evidence type="ECO:0000256" key="1">
    <source>
        <dbReference type="ARBA" id="ARBA00007637"/>
    </source>
</evidence>
<dbReference type="InterPro" id="IPR036291">
    <property type="entry name" value="NAD(P)-bd_dom_sf"/>
</dbReference>
<dbReference type="PRINTS" id="PR01713">
    <property type="entry name" value="NUCEPIMERASE"/>
</dbReference>
<proteinExistence type="inferred from homology"/>
<dbReference type="eggNOG" id="arCOG01369">
    <property type="taxonomic scope" value="Archaea"/>
</dbReference>
<dbReference type="InterPro" id="IPR001509">
    <property type="entry name" value="Epimerase_deHydtase"/>
</dbReference>
<protein>
    <submittedName>
        <fullName evidence="3">UDP-glucose 4-epimerase</fullName>
        <ecNumber evidence="3">5.1.3.2</ecNumber>
    </submittedName>
</protein>
<evidence type="ECO:0000313" key="3">
    <source>
        <dbReference type="EMBL" id="AFC99389.1"/>
    </source>
</evidence>
<dbReference type="EMBL" id="CP003243">
    <property type="protein sequence ID" value="AFC99389.1"/>
    <property type="molecule type" value="Genomic_DNA"/>
</dbReference>
<dbReference type="GeneID" id="11970518"/>
<name>H8I6R9_METCZ</name>
<sequence>MSHFKCLVTGGAGFIGSHISRRLVELGHEVICLDNFDDYYDNRLKEDNIRPLLACSNYRLVRGSILDEKILEECIKDIDFIFHNAARPGIRESIKNPMLTHEVNTTGTLRVLEAALAANVKKVIYASSSSVYGNVDQFPLKETSPTRPISPYGASKLCAENYCEIYREVYGLKTISLRYFTVFGPGIRPDLAISIFTRKALAGEDIDIFGDGNKSRDFTYIDNVIDANILAMTRGMGVYNIGGGHSITIDELARSIIRLTSSSSKIIYGKNVPGDVERTMADIDKARRELGYMPKVDVTEGLKKYIDFVQANRP</sequence>
<dbReference type="Pfam" id="PF01370">
    <property type="entry name" value="Epimerase"/>
    <property type="match status" value="1"/>
</dbReference>
<dbReference type="KEGG" id="mez:Mtc_0626"/>
<dbReference type="EC" id="5.1.3.2" evidence="3"/>
<dbReference type="Gene3D" id="3.90.25.10">
    <property type="entry name" value="UDP-galactose 4-epimerase, domain 1"/>
    <property type="match status" value="1"/>
</dbReference>
<evidence type="ECO:0000313" key="4">
    <source>
        <dbReference type="Proteomes" id="UP000005233"/>
    </source>
</evidence>
<keyword evidence="4" id="KW-1185">Reference proteome</keyword>
<reference evidence="3 4" key="1">
    <citation type="journal article" date="2012" name="J. Bacteriol.">
        <title>Complete genome sequence of a thermophilic methanogen, Methanocella conradii HZ254, isolated from Chinese rice field soil.</title>
        <authorList>
            <person name="Lu Z."/>
            <person name="Lu Y."/>
        </authorList>
    </citation>
    <scope>NUCLEOTIDE SEQUENCE [LARGE SCALE GENOMIC DNA]</scope>
    <source>
        <strain evidence="4">DSM 24694 / JCM 17849 / CGMCC 1.5162 / HZ254</strain>
    </source>
</reference>
<organism evidence="3 4">
    <name type="scientific">Methanocella conradii (strain DSM 24694 / JCM 17849 / CGMCC 1.5162 / HZ254)</name>
    <dbReference type="NCBI Taxonomy" id="1041930"/>
    <lineage>
        <taxon>Archaea</taxon>
        <taxon>Methanobacteriati</taxon>
        <taxon>Methanobacteriota</taxon>
        <taxon>Stenosarchaea group</taxon>
        <taxon>Methanomicrobia</taxon>
        <taxon>Methanocellales</taxon>
        <taxon>Methanocellaceae</taxon>
        <taxon>Methanocella</taxon>
    </lineage>
</organism>
<gene>
    <name evidence="3" type="primary">galE-2</name>
    <name evidence="3" type="ordered locus">Mtc_0626</name>
</gene>
<comment type="similarity">
    <text evidence="1">Belongs to the NAD(P)-dependent epimerase/dehydratase family.</text>
</comment>
<dbReference type="STRING" id="1041930.Mtc_0626"/>
<dbReference type="RefSeq" id="WP_014405228.1">
    <property type="nucleotide sequence ID" value="NC_017034.1"/>
</dbReference>
<dbReference type="GO" id="GO:0003978">
    <property type="term" value="F:UDP-glucose 4-epimerase activity"/>
    <property type="evidence" value="ECO:0007669"/>
    <property type="project" value="UniProtKB-EC"/>
</dbReference>
<keyword evidence="3" id="KW-0413">Isomerase</keyword>
<dbReference type="PANTHER" id="PTHR43000">
    <property type="entry name" value="DTDP-D-GLUCOSE 4,6-DEHYDRATASE-RELATED"/>
    <property type="match status" value="1"/>
</dbReference>
<dbReference type="Gene3D" id="3.40.50.720">
    <property type="entry name" value="NAD(P)-binding Rossmann-like Domain"/>
    <property type="match status" value="1"/>
</dbReference>